<dbReference type="Proteomes" id="UP000298327">
    <property type="component" value="Unassembled WGS sequence"/>
</dbReference>
<comment type="caution">
    <text evidence="1">The sequence shown here is derived from an EMBL/GenBank/DDBJ whole genome shotgun (WGS) entry which is preliminary data.</text>
</comment>
<dbReference type="EMBL" id="SEOQ01001570">
    <property type="protein sequence ID" value="TFY51244.1"/>
    <property type="molecule type" value="Genomic_DNA"/>
</dbReference>
<dbReference type="AlphaFoldDB" id="A0A4Y9XLS5"/>
<evidence type="ECO:0000313" key="1">
    <source>
        <dbReference type="EMBL" id="TFY51244.1"/>
    </source>
</evidence>
<protein>
    <submittedName>
        <fullName evidence="1">Uncharacterized protein</fullName>
    </submittedName>
</protein>
<accession>A0A4Y9XLS5</accession>
<proteinExistence type="predicted"/>
<keyword evidence="2" id="KW-1185">Reference proteome</keyword>
<evidence type="ECO:0000313" key="2">
    <source>
        <dbReference type="Proteomes" id="UP000298327"/>
    </source>
</evidence>
<feature type="non-terminal residue" evidence="1">
    <location>
        <position position="1"/>
    </location>
</feature>
<sequence length="91" mass="10417">GVETPQPPAVPDTYRIHDPAILSRWRFDSQGGPPSALLKYTYVIEYRTDMYEAASRFLNLLQRTKGAQLGHFYDAEFITLFPAMELTLTLH</sequence>
<reference evidence="1 2" key="1">
    <citation type="submission" date="2019-02" db="EMBL/GenBank/DDBJ databases">
        <title>Genome sequencing of the rare red list fungi Dentipellis fragilis.</title>
        <authorList>
            <person name="Buettner E."/>
            <person name="Kellner H."/>
        </authorList>
    </citation>
    <scope>NUCLEOTIDE SEQUENCE [LARGE SCALE GENOMIC DNA]</scope>
    <source>
        <strain evidence="1 2">DSM 105465</strain>
    </source>
</reference>
<name>A0A4Y9XLS5_9AGAM</name>
<organism evidence="1 2">
    <name type="scientific">Dentipellis fragilis</name>
    <dbReference type="NCBI Taxonomy" id="205917"/>
    <lineage>
        <taxon>Eukaryota</taxon>
        <taxon>Fungi</taxon>
        <taxon>Dikarya</taxon>
        <taxon>Basidiomycota</taxon>
        <taxon>Agaricomycotina</taxon>
        <taxon>Agaricomycetes</taxon>
        <taxon>Russulales</taxon>
        <taxon>Hericiaceae</taxon>
        <taxon>Dentipellis</taxon>
    </lineage>
</organism>
<gene>
    <name evidence="1" type="ORF">EVG20_g11090</name>
</gene>